<dbReference type="EMBL" id="JAGHKO010000002">
    <property type="protein sequence ID" value="MBO9201115.1"/>
    <property type="molecule type" value="Genomic_DNA"/>
</dbReference>
<keyword evidence="1" id="KW-1133">Transmembrane helix</keyword>
<evidence type="ECO:0000313" key="3">
    <source>
        <dbReference type="Proteomes" id="UP000677244"/>
    </source>
</evidence>
<feature type="transmembrane region" description="Helical" evidence="1">
    <location>
        <begin position="169"/>
        <end position="187"/>
    </location>
</feature>
<dbReference type="Pfam" id="PF13795">
    <property type="entry name" value="HupE_UreJ_2"/>
    <property type="match status" value="1"/>
</dbReference>
<dbReference type="InterPro" id="IPR032809">
    <property type="entry name" value="Put_HupE_UreJ"/>
</dbReference>
<accession>A0ABS3YUN3</accession>
<name>A0ABS3YUN3_9BACT</name>
<feature type="transmembrane region" description="Helical" evidence="1">
    <location>
        <begin position="43"/>
        <end position="65"/>
    </location>
</feature>
<feature type="transmembrane region" description="Helical" evidence="1">
    <location>
        <begin position="101"/>
        <end position="122"/>
    </location>
</feature>
<organism evidence="2 3">
    <name type="scientific">Niastella soli</name>
    <dbReference type="NCBI Taxonomy" id="2821487"/>
    <lineage>
        <taxon>Bacteria</taxon>
        <taxon>Pseudomonadati</taxon>
        <taxon>Bacteroidota</taxon>
        <taxon>Chitinophagia</taxon>
        <taxon>Chitinophagales</taxon>
        <taxon>Chitinophagaceae</taxon>
        <taxon>Niastella</taxon>
    </lineage>
</organism>
<protein>
    <submittedName>
        <fullName evidence="2">HupE/UreJ family protein</fullName>
    </submittedName>
</protein>
<reference evidence="2 3" key="1">
    <citation type="submission" date="2021-03" db="EMBL/GenBank/DDBJ databases">
        <title>Assistant Professor.</title>
        <authorList>
            <person name="Huq M.A."/>
        </authorList>
    </citation>
    <scope>NUCLEOTIDE SEQUENCE [LARGE SCALE GENOMIC DNA]</scope>
    <source>
        <strain evidence="2 3">MAH-29</strain>
    </source>
</reference>
<evidence type="ECO:0000256" key="1">
    <source>
        <dbReference type="SAM" id="Phobius"/>
    </source>
</evidence>
<keyword evidence="1" id="KW-0472">Membrane</keyword>
<feature type="transmembrane region" description="Helical" evidence="1">
    <location>
        <begin position="20"/>
        <end position="36"/>
    </location>
</feature>
<evidence type="ECO:0000313" key="2">
    <source>
        <dbReference type="EMBL" id="MBO9201115.1"/>
    </source>
</evidence>
<feature type="transmembrane region" description="Helical" evidence="1">
    <location>
        <begin position="71"/>
        <end position="89"/>
    </location>
</feature>
<keyword evidence="1" id="KW-0812">Transmembrane</keyword>
<comment type="caution">
    <text evidence="2">The sequence shown here is derived from an EMBL/GenBank/DDBJ whole genome shotgun (WGS) entry which is preliminary data.</text>
</comment>
<gene>
    <name evidence="2" type="ORF">J7I42_12625</name>
</gene>
<proteinExistence type="predicted"/>
<feature type="transmembrane region" description="Helical" evidence="1">
    <location>
        <begin position="134"/>
        <end position="160"/>
    </location>
</feature>
<keyword evidence="3" id="KW-1185">Reference proteome</keyword>
<dbReference type="RefSeq" id="WP_209139185.1">
    <property type="nucleotide sequence ID" value="NZ_JAGHKO010000002.1"/>
</dbReference>
<sequence>MQDFTFYFQLGTEHILTPDALDHILFVTALCLRYLWQDWKKVVVLVTAFTIGHSLTLALSALDYIHVNASWIEFLIPLTIAATCINNIFQRKTDSKQRLPMIYFFALFFGLIHGLAFAGQFLSLEGKEGLIGHLLAFNIGIEAAQLLIVLIVLLLSYLVVQLLKLSRFVWLRGASALILVISLFWAYKRFPYHKNYHDESEKTVLVSGICCSGTV</sequence>
<dbReference type="Proteomes" id="UP000677244">
    <property type="component" value="Unassembled WGS sequence"/>
</dbReference>